<sequence>MLPDDPSELVAEQLTLGNATCDEQDGGASQGLK</sequence>
<accession>A0A9X9Q6G6</accession>
<protein>
    <submittedName>
        <fullName evidence="1">Uncharacterized protein</fullName>
    </submittedName>
</protein>
<dbReference type="Proteomes" id="UP000269945">
    <property type="component" value="Unassembled WGS sequence"/>
</dbReference>
<organism evidence="1 2">
    <name type="scientific">Gulo gulo</name>
    <name type="common">Wolverine</name>
    <name type="synonym">Gluton</name>
    <dbReference type="NCBI Taxonomy" id="48420"/>
    <lineage>
        <taxon>Eukaryota</taxon>
        <taxon>Metazoa</taxon>
        <taxon>Chordata</taxon>
        <taxon>Craniata</taxon>
        <taxon>Vertebrata</taxon>
        <taxon>Euteleostomi</taxon>
        <taxon>Mammalia</taxon>
        <taxon>Eutheria</taxon>
        <taxon>Laurasiatheria</taxon>
        <taxon>Carnivora</taxon>
        <taxon>Caniformia</taxon>
        <taxon>Musteloidea</taxon>
        <taxon>Mustelidae</taxon>
        <taxon>Guloninae</taxon>
        <taxon>Gulo</taxon>
    </lineage>
</organism>
<dbReference type="EMBL" id="CYRY02042667">
    <property type="protein sequence ID" value="VCX36492.1"/>
    <property type="molecule type" value="Genomic_DNA"/>
</dbReference>
<keyword evidence="2" id="KW-1185">Reference proteome</keyword>
<gene>
    <name evidence="1" type="ORF">BN2614_LOCUS3</name>
</gene>
<proteinExistence type="predicted"/>
<dbReference type="AlphaFoldDB" id="A0A9X9Q6G6"/>
<reference evidence="1 2" key="1">
    <citation type="submission" date="2018-10" db="EMBL/GenBank/DDBJ databases">
        <authorList>
            <person name="Ekblom R."/>
            <person name="Jareborg N."/>
        </authorList>
    </citation>
    <scope>NUCLEOTIDE SEQUENCE [LARGE SCALE GENOMIC DNA]</scope>
    <source>
        <tissue evidence="1">Muscle</tissue>
    </source>
</reference>
<evidence type="ECO:0000313" key="2">
    <source>
        <dbReference type="Proteomes" id="UP000269945"/>
    </source>
</evidence>
<evidence type="ECO:0000313" key="1">
    <source>
        <dbReference type="EMBL" id="VCX36492.1"/>
    </source>
</evidence>
<name>A0A9X9Q6G6_GULGU</name>
<comment type="caution">
    <text evidence="1">The sequence shown here is derived from an EMBL/GenBank/DDBJ whole genome shotgun (WGS) entry which is preliminary data.</text>
</comment>